<reference evidence="2" key="1">
    <citation type="submission" date="2023-06" db="EMBL/GenBank/DDBJ databases">
        <authorList>
            <consortium name="Lawrence Berkeley National Laboratory"/>
            <person name="Ahrendt S."/>
            <person name="Sahu N."/>
            <person name="Indic B."/>
            <person name="Wong-Bajracharya J."/>
            <person name="Merenyi Z."/>
            <person name="Ke H.-M."/>
            <person name="Monk M."/>
            <person name="Kocsube S."/>
            <person name="Drula E."/>
            <person name="Lipzen A."/>
            <person name="Balint B."/>
            <person name="Henrissat B."/>
            <person name="Andreopoulos B."/>
            <person name="Martin F.M."/>
            <person name="Harder C.B."/>
            <person name="Rigling D."/>
            <person name="Ford K.L."/>
            <person name="Foster G.D."/>
            <person name="Pangilinan J."/>
            <person name="Papanicolaou A."/>
            <person name="Barry K."/>
            <person name="LaButti K."/>
            <person name="Viragh M."/>
            <person name="Koriabine M."/>
            <person name="Yan M."/>
            <person name="Riley R."/>
            <person name="Champramary S."/>
            <person name="Plett K.L."/>
            <person name="Tsai I.J."/>
            <person name="Slot J."/>
            <person name="Sipos G."/>
            <person name="Plett J."/>
            <person name="Nagy L.G."/>
            <person name="Grigoriev I.V."/>
        </authorList>
    </citation>
    <scope>NUCLEOTIDE SEQUENCE</scope>
    <source>
        <strain evidence="2">HWK02</strain>
    </source>
</reference>
<dbReference type="Proteomes" id="UP001175228">
    <property type="component" value="Unassembled WGS sequence"/>
</dbReference>
<keyword evidence="1" id="KW-0472">Membrane</keyword>
<accession>A0AA39QLY0</accession>
<protein>
    <submittedName>
        <fullName evidence="2">Uncharacterized protein</fullName>
    </submittedName>
</protein>
<proteinExistence type="predicted"/>
<keyword evidence="1" id="KW-1133">Transmembrane helix</keyword>
<evidence type="ECO:0000256" key="1">
    <source>
        <dbReference type="SAM" id="Phobius"/>
    </source>
</evidence>
<gene>
    <name evidence="2" type="ORF">EDD18DRAFT_1129014</name>
</gene>
<feature type="transmembrane region" description="Helical" evidence="1">
    <location>
        <begin position="22"/>
        <end position="41"/>
    </location>
</feature>
<evidence type="ECO:0000313" key="2">
    <source>
        <dbReference type="EMBL" id="KAK0505372.1"/>
    </source>
</evidence>
<feature type="transmembrane region" description="Helical" evidence="1">
    <location>
        <begin position="62"/>
        <end position="84"/>
    </location>
</feature>
<keyword evidence="1" id="KW-0812">Transmembrane</keyword>
<comment type="caution">
    <text evidence="2">The sequence shown here is derived from an EMBL/GenBank/DDBJ whole genome shotgun (WGS) entry which is preliminary data.</text>
</comment>
<keyword evidence="3" id="KW-1185">Reference proteome</keyword>
<dbReference type="AlphaFoldDB" id="A0AA39QLY0"/>
<name>A0AA39QLY0_9AGAR</name>
<dbReference type="EMBL" id="JAUEPU010000002">
    <property type="protein sequence ID" value="KAK0505372.1"/>
    <property type="molecule type" value="Genomic_DNA"/>
</dbReference>
<sequence length="97" mass="11538">MNFLQLRFGIPLSWSRMSRLNTVWWCNAAMEALEVLMIMTWPYKPRLESSLSLSCRRHPLRLWRRGATLLYFLTTYIPTGLMQLRFIACTSRCQYAT</sequence>
<evidence type="ECO:0000313" key="3">
    <source>
        <dbReference type="Proteomes" id="UP001175228"/>
    </source>
</evidence>
<organism evidence="2 3">
    <name type="scientific">Armillaria luteobubalina</name>
    <dbReference type="NCBI Taxonomy" id="153913"/>
    <lineage>
        <taxon>Eukaryota</taxon>
        <taxon>Fungi</taxon>
        <taxon>Dikarya</taxon>
        <taxon>Basidiomycota</taxon>
        <taxon>Agaricomycotina</taxon>
        <taxon>Agaricomycetes</taxon>
        <taxon>Agaricomycetidae</taxon>
        <taxon>Agaricales</taxon>
        <taxon>Marasmiineae</taxon>
        <taxon>Physalacriaceae</taxon>
        <taxon>Armillaria</taxon>
    </lineage>
</organism>